<dbReference type="Proteomes" id="UP000438182">
    <property type="component" value="Unassembled WGS sequence"/>
</dbReference>
<feature type="domain" description="Cell envelope-related transcriptional attenuator" evidence="3">
    <location>
        <begin position="155"/>
        <end position="311"/>
    </location>
</feature>
<accession>A0A6I4P4B2</accession>
<dbReference type="EMBL" id="WSTA01000019">
    <property type="protein sequence ID" value="MWB98104.1"/>
    <property type="molecule type" value="Genomic_DNA"/>
</dbReference>
<feature type="compositionally biased region" description="Basic and acidic residues" evidence="2">
    <location>
        <begin position="1"/>
        <end position="15"/>
    </location>
</feature>
<dbReference type="AlphaFoldDB" id="A0A6I4P4B2"/>
<comment type="caution">
    <text evidence="4">The sequence shown here is derived from an EMBL/GenBank/DDBJ whole genome shotgun (WGS) entry which is preliminary data.</text>
</comment>
<gene>
    <name evidence="4" type="ORF">GB864_06010</name>
</gene>
<dbReference type="NCBIfam" id="TIGR00350">
    <property type="entry name" value="lytR_cpsA_psr"/>
    <property type="match status" value="1"/>
</dbReference>
<reference evidence="4 5" key="1">
    <citation type="submission" date="2019-12" db="EMBL/GenBank/DDBJ databases">
        <authorList>
            <person name="Kim Y.S."/>
        </authorList>
    </citation>
    <scope>NUCLEOTIDE SEQUENCE [LARGE SCALE GENOMIC DNA]</scope>
    <source>
        <strain evidence="4 5">MMS17-SY077</strain>
    </source>
</reference>
<dbReference type="RefSeq" id="WP_160423448.1">
    <property type="nucleotide sequence ID" value="NZ_WSTA01000019.1"/>
</dbReference>
<feature type="region of interest" description="Disordered" evidence="2">
    <location>
        <begin position="405"/>
        <end position="445"/>
    </location>
</feature>
<evidence type="ECO:0000259" key="3">
    <source>
        <dbReference type="Pfam" id="PF03816"/>
    </source>
</evidence>
<organism evidence="4 5">
    <name type="scientific">Agromyces seonyuensis</name>
    <dbReference type="NCBI Taxonomy" id="2662446"/>
    <lineage>
        <taxon>Bacteria</taxon>
        <taxon>Bacillati</taxon>
        <taxon>Actinomycetota</taxon>
        <taxon>Actinomycetes</taxon>
        <taxon>Micrococcales</taxon>
        <taxon>Microbacteriaceae</taxon>
        <taxon>Agromyces</taxon>
    </lineage>
</organism>
<protein>
    <submittedName>
        <fullName evidence="4">LytR family transcriptional regulator</fullName>
    </submittedName>
</protein>
<evidence type="ECO:0000313" key="5">
    <source>
        <dbReference type="Proteomes" id="UP000438182"/>
    </source>
</evidence>
<feature type="region of interest" description="Disordered" evidence="2">
    <location>
        <begin position="1"/>
        <end position="33"/>
    </location>
</feature>
<sequence length="474" mass="48727">MAEGHAGDVVDRESGETAGDGGARPEATESVATGTGDAAAFDAPENVVRAGAFVPPRHARLHAHGPWGTLGKIAASTVAVGLVAIASTGAYLAVDLVQDVVAAPGIDLGTQAQVAAAVPDIGAMEGGFTFLLLGSDKRPADGAFGDPELESGVLNDVNMLLHISQDHSHVEVVSFPRDMLIDVPGCTNPETGYDVPAQYDVKINTVLDSGGPACVVDAVSQLVGVDIPFAGVVEFYAVAALSDVIGGVEVCVAEQIDDDYTGVHLSPGYHSLQGMDALQFLRTRHGVGDGSDLGRISNQQIFMSSLVRTMEQRGVLGDPAQLYGIAKAILGEQYLTLSTTLQNPLRLVSIARALQAIDLGKVAFIQYPTVYTSDFSAVVPGPSADAINAALQQDVAVQLDTTAQDGTTFGTSTDPNQTATATPTAPPPSTDSAAPEAAVPETQAPVVGDAVDVLPDDVLGQTAAESRCSTANDY</sequence>
<dbReference type="InterPro" id="IPR050922">
    <property type="entry name" value="LytR/CpsA/Psr_CW_biosynth"/>
</dbReference>
<dbReference type="Gene3D" id="3.40.630.190">
    <property type="entry name" value="LCP protein"/>
    <property type="match status" value="1"/>
</dbReference>
<dbReference type="InterPro" id="IPR004474">
    <property type="entry name" value="LytR_CpsA_psr"/>
</dbReference>
<evidence type="ECO:0000256" key="2">
    <source>
        <dbReference type="SAM" id="MobiDB-lite"/>
    </source>
</evidence>
<proteinExistence type="inferred from homology"/>
<dbReference type="PANTHER" id="PTHR33392:SF6">
    <property type="entry name" value="POLYISOPRENYL-TEICHOIC ACID--PEPTIDOGLYCAN TEICHOIC ACID TRANSFERASE TAGU"/>
    <property type="match status" value="1"/>
</dbReference>
<comment type="similarity">
    <text evidence="1">Belongs to the LytR/CpsA/Psr (LCP) family.</text>
</comment>
<dbReference type="Pfam" id="PF03816">
    <property type="entry name" value="LytR_cpsA_psr"/>
    <property type="match status" value="1"/>
</dbReference>
<feature type="compositionally biased region" description="Polar residues" evidence="2">
    <location>
        <begin position="405"/>
        <end position="417"/>
    </location>
</feature>
<keyword evidence="5" id="KW-1185">Reference proteome</keyword>
<evidence type="ECO:0000313" key="4">
    <source>
        <dbReference type="EMBL" id="MWB98104.1"/>
    </source>
</evidence>
<name>A0A6I4P4B2_9MICO</name>
<evidence type="ECO:0000256" key="1">
    <source>
        <dbReference type="ARBA" id="ARBA00006068"/>
    </source>
</evidence>
<dbReference type="PANTHER" id="PTHR33392">
    <property type="entry name" value="POLYISOPRENYL-TEICHOIC ACID--PEPTIDOGLYCAN TEICHOIC ACID TRANSFERASE TAGU"/>
    <property type="match status" value="1"/>
</dbReference>